<accession>A0ACC7MEG3</accession>
<keyword evidence="2" id="KW-1185">Reference proteome</keyword>
<gene>
    <name evidence="1" type="ORF">QPK29_021315</name>
</gene>
<reference evidence="1" key="1">
    <citation type="submission" date="2024-11" db="EMBL/GenBank/DDBJ databases">
        <title>Description of Massilia orientalis sp. nov., isolated from rhizosphere soil of Ageratina adenophora.</title>
        <authorList>
            <person name="Wang Y."/>
        </authorList>
    </citation>
    <scope>NUCLEOTIDE SEQUENCE</scope>
    <source>
        <strain evidence="1">YIM B02787</strain>
    </source>
</reference>
<organism evidence="1 2">
    <name type="scientific">Massilia orientalis</name>
    <dbReference type="NCBI Taxonomy" id="3050128"/>
    <lineage>
        <taxon>Bacteria</taxon>
        <taxon>Pseudomonadati</taxon>
        <taxon>Pseudomonadota</taxon>
        <taxon>Betaproteobacteria</taxon>
        <taxon>Burkholderiales</taxon>
        <taxon>Oxalobacteraceae</taxon>
        <taxon>Telluria group</taxon>
        <taxon>Massilia</taxon>
    </lineage>
</organism>
<proteinExistence type="predicted"/>
<dbReference type="EMBL" id="JASNRB020000013">
    <property type="protein sequence ID" value="MFJ1470261.1"/>
    <property type="molecule type" value="Genomic_DNA"/>
</dbReference>
<comment type="caution">
    <text evidence="1">The sequence shown here is derived from an EMBL/GenBank/DDBJ whole genome shotgun (WGS) entry which is preliminary data.</text>
</comment>
<evidence type="ECO:0000313" key="2">
    <source>
        <dbReference type="Proteomes" id="UP001168096"/>
    </source>
</evidence>
<name>A0ACC7MEG3_9BURK</name>
<sequence>MTIHRSQPTSAAACMPGDFVRLVSARGACFPQAAQLSAAVVMLADGMFGKIANQNGAIVLQLDERIPALFRELGPMQLSESVTIERISVDQEHEKAIMGLQYLRHVSDVARQRAANADGQVQRGVMQALLGEAAGSDLRRIADELTAAGVHVVEKKTVRTFETNTVFLTTDPNAVREGRLSQDTMQFASLPAESTNDTIEVFDASRTRELLLSTQPVREVAPAPGDITPAVPPAHTNILNLLGLQGLTADDVALNPDFLVGDDNDPEPDDDAPSVR</sequence>
<protein>
    <submittedName>
        <fullName evidence="1">Uncharacterized protein</fullName>
    </submittedName>
</protein>
<evidence type="ECO:0000313" key="1">
    <source>
        <dbReference type="EMBL" id="MFJ1470261.1"/>
    </source>
</evidence>
<dbReference type="Proteomes" id="UP001168096">
    <property type="component" value="Unassembled WGS sequence"/>
</dbReference>